<dbReference type="InterPro" id="IPR036514">
    <property type="entry name" value="SGNH_hydro_sf"/>
</dbReference>
<dbReference type="PANTHER" id="PTHR37981:SF1">
    <property type="entry name" value="SGNH HYDROLASE-TYPE ESTERASE DOMAIN-CONTAINING PROTEIN"/>
    <property type="match status" value="1"/>
</dbReference>
<dbReference type="SUPFAM" id="SSF52266">
    <property type="entry name" value="SGNH hydrolase"/>
    <property type="match status" value="1"/>
</dbReference>
<proteinExistence type="predicted"/>
<evidence type="ECO:0000313" key="5">
    <source>
        <dbReference type="EMBL" id="SDN02229.1"/>
    </source>
</evidence>
<evidence type="ECO:0000259" key="4">
    <source>
        <dbReference type="Pfam" id="PF13472"/>
    </source>
</evidence>
<dbReference type="InterPro" id="IPR037460">
    <property type="entry name" value="SEST-like"/>
</dbReference>
<dbReference type="eggNOG" id="COG2755">
    <property type="taxonomic scope" value="Bacteria"/>
</dbReference>
<dbReference type="Gene3D" id="3.40.50.1110">
    <property type="entry name" value="SGNH hydrolase"/>
    <property type="match status" value="1"/>
</dbReference>
<feature type="active site" description="Nucleophile" evidence="1">
    <location>
        <position position="41"/>
    </location>
</feature>
<evidence type="ECO:0000313" key="6">
    <source>
        <dbReference type="Proteomes" id="UP000183376"/>
    </source>
</evidence>
<feature type="active site" evidence="1">
    <location>
        <position position="264"/>
    </location>
</feature>
<keyword evidence="2" id="KW-1015">Disulfide bond</keyword>
<evidence type="ECO:0000256" key="3">
    <source>
        <dbReference type="SAM" id="SignalP"/>
    </source>
</evidence>
<feature type="signal peptide" evidence="3">
    <location>
        <begin position="1"/>
        <end position="29"/>
    </location>
</feature>
<dbReference type="Proteomes" id="UP000183376">
    <property type="component" value="Chromosome I"/>
</dbReference>
<accession>A0A1G9XZH4</accession>
<dbReference type="PANTHER" id="PTHR37981">
    <property type="entry name" value="LIPASE 2"/>
    <property type="match status" value="1"/>
</dbReference>
<dbReference type="GO" id="GO:0019433">
    <property type="term" value="P:triglyceride catabolic process"/>
    <property type="evidence" value="ECO:0007669"/>
    <property type="project" value="TreeGrafter"/>
</dbReference>
<protein>
    <submittedName>
        <fullName evidence="5">Lysophospholipase L1</fullName>
    </submittedName>
</protein>
<dbReference type="GO" id="GO:0004806">
    <property type="term" value="F:triacylglycerol lipase activity"/>
    <property type="evidence" value="ECO:0007669"/>
    <property type="project" value="TreeGrafter"/>
</dbReference>
<dbReference type="RefSeq" id="WP_030428824.1">
    <property type="nucleotide sequence ID" value="NZ_JOEF01000005.1"/>
</dbReference>
<feature type="disulfide bond" evidence="2">
    <location>
        <begin position="57"/>
        <end position="81"/>
    </location>
</feature>
<dbReference type="Pfam" id="PF13472">
    <property type="entry name" value="Lipase_GDSL_2"/>
    <property type="match status" value="1"/>
</dbReference>
<dbReference type="InterPro" id="IPR013830">
    <property type="entry name" value="SGNH_hydro"/>
</dbReference>
<evidence type="ECO:0000256" key="1">
    <source>
        <dbReference type="PIRSR" id="PIRSR637460-1"/>
    </source>
</evidence>
<feature type="domain" description="SGNH hydrolase-type esterase" evidence="4">
    <location>
        <begin position="37"/>
        <end position="272"/>
    </location>
</feature>
<keyword evidence="3" id="KW-0732">Signal</keyword>
<reference evidence="5 6" key="1">
    <citation type="submission" date="2016-10" db="EMBL/GenBank/DDBJ databases">
        <authorList>
            <person name="de Groot N.N."/>
        </authorList>
    </citation>
    <scope>NUCLEOTIDE SEQUENCE [LARGE SCALE GENOMIC DNA]</scope>
    <source>
        <strain evidence="5 6">DSM 44149</strain>
    </source>
</reference>
<dbReference type="EMBL" id="LT629701">
    <property type="protein sequence ID" value="SDN02229.1"/>
    <property type="molecule type" value="Genomic_DNA"/>
</dbReference>
<feature type="disulfide bond" evidence="2">
    <location>
        <begin position="129"/>
        <end position="141"/>
    </location>
</feature>
<gene>
    <name evidence="5" type="ORF">SAMN04489726_4504</name>
</gene>
<organism evidence="5 6">
    <name type="scientific">Allokutzneria albata</name>
    <name type="common">Kibdelosporangium albatum</name>
    <dbReference type="NCBI Taxonomy" id="211114"/>
    <lineage>
        <taxon>Bacteria</taxon>
        <taxon>Bacillati</taxon>
        <taxon>Actinomycetota</taxon>
        <taxon>Actinomycetes</taxon>
        <taxon>Pseudonocardiales</taxon>
        <taxon>Pseudonocardiaceae</taxon>
        <taxon>Allokutzneria</taxon>
    </lineage>
</organism>
<evidence type="ECO:0000256" key="2">
    <source>
        <dbReference type="PIRSR" id="PIRSR637460-2"/>
    </source>
</evidence>
<dbReference type="STRING" id="211114.SAMN04489726_4504"/>
<sequence length="286" mass="30007">MRLGGRLWAGLLCIATGMAVTATAMPALAQDQLEYVALGDSAAAGPLIPNQDINLLCLRSDNNYPAIAAKSLGARLTDVSCSGATTSDLTSRRFGILAPQLDALSASTDLVTVTIGANDSGLFTHALSCINLLPEPVGFSCADRLTAGGKDTIGESVDAWAPKFGAALDEVRRRAPNARVLVTGYGTYVRPNGCFPVQPVWSRDANYLQGIMNKISSKAREHANARGMRFVDFAAVTIGHDICAAPKDRYLEGLVPTHIAAPLHPNAQGMAAFAKAVVAASQSRND</sequence>
<feature type="disulfide bond" evidence="2">
    <location>
        <begin position="194"/>
        <end position="243"/>
    </location>
</feature>
<dbReference type="CDD" id="cd01823">
    <property type="entry name" value="SEST_like"/>
    <property type="match status" value="1"/>
</dbReference>
<feature type="chain" id="PRO_5039054214" evidence="3">
    <location>
        <begin position="30"/>
        <end position="286"/>
    </location>
</feature>
<keyword evidence="6" id="KW-1185">Reference proteome</keyword>
<dbReference type="AlphaFoldDB" id="A0A1G9XZH4"/>
<name>A0A1G9XZH4_ALLAB</name>